<dbReference type="Pfam" id="PF02518">
    <property type="entry name" value="HATPase_c"/>
    <property type="match status" value="1"/>
</dbReference>
<feature type="active site" evidence="8">
    <location>
        <position position="146"/>
    </location>
</feature>
<evidence type="ECO:0000256" key="6">
    <source>
        <dbReference type="ARBA" id="ARBA00022840"/>
    </source>
</evidence>
<dbReference type="PANTHER" id="PTHR24422:SF27">
    <property type="entry name" value="PROTEIN-GLUTAMATE O-METHYLTRANSFERASE"/>
    <property type="match status" value="1"/>
</dbReference>
<keyword evidence="3" id="KW-0808">Transferase</keyword>
<dbReference type="GO" id="GO:0000156">
    <property type="term" value="F:phosphorelay response regulator activity"/>
    <property type="evidence" value="ECO:0007669"/>
    <property type="project" value="InterPro"/>
</dbReference>
<dbReference type="InterPro" id="IPR001610">
    <property type="entry name" value="PAC"/>
</dbReference>
<feature type="domain" description="CheR-type methyltransferase" evidence="13">
    <location>
        <begin position="201"/>
        <end position="464"/>
    </location>
</feature>
<dbReference type="InterPro" id="IPR036097">
    <property type="entry name" value="HisK_dim/P_sf"/>
</dbReference>
<feature type="active site" evidence="8">
    <location>
        <position position="54"/>
    </location>
</feature>
<dbReference type="SUPFAM" id="SSF55785">
    <property type="entry name" value="PYP-like sensor domain (PAS domain)"/>
    <property type="match status" value="2"/>
</dbReference>
<evidence type="ECO:0000256" key="2">
    <source>
        <dbReference type="ARBA" id="ARBA00012438"/>
    </source>
</evidence>
<comment type="catalytic activity">
    <reaction evidence="1">
        <text>ATP + protein L-histidine = ADP + protein N-phospho-L-histidine.</text>
        <dbReference type="EC" id="2.7.13.3"/>
    </reaction>
</comment>
<dbReference type="CDD" id="cd00082">
    <property type="entry name" value="HisKA"/>
    <property type="match status" value="1"/>
</dbReference>
<feature type="domain" description="PAC" evidence="11">
    <location>
        <begin position="794"/>
        <end position="844"/>
    </location>
</feature>
<dbReference type="SMART" id="SM00091">
    <property type="entry name" value="PAS"/>
    <property type="match status" value="2"/>
</dbReference>
<dbReference type="InterPro" id="IPR022641">
    <property type="entry name" value="CheR_N"/>
</dbReference>
<dbReference type="SUPFAM" id="SSF53335">
    <property type="entry name" value="S-adenosyl-L-methionine-dependent methyltransferases"/>
    <property type="match status" value="1"/>
</dbReference>
<dbReference type="Gene3D" id="3.30.565.10">
    <property type="entry name" value="Histidine kinase-like ATPase, C-terminal domain"/>
    <property type="match status" value="1"/>
</dbReference>
<dbReference type="SUPFAM" id="SSF55874">
    <property type="entry name" value="ATPase domain of HSP90 chaperone/DNA topoisomerase II/histidine kinase"/>
    <property type="match status" value="1"/>
</dbReference>
<evidence type="ECO:0000259" key="10">
    <source>
        <dbReference type="PROSITE" id="PS50109"/>
    </source>
</evidence>
<organism evidence="14 15">
    <name type="scientific">Niallia taxi</name>
    <dbReference type="NCBI Taxonomy" id="2499688"/>
    <lineage>
        <taxon>Bacteria</taxon>
        <taxon>Bacillati</taxon>
        <taxon>Bacillota</taxon>
        <taxon>Bacilli</taxon>
        <taxon>Bacillales</taxon>
        <taxon>Bacillaceae</taxon>
        <taxon>Niallia</taxon>
    </lineage>
</organism>
<dbReference type="EMBL" id="RZTZ01000001">
    <property type="protein sequence ID" value="RVT67292.1"/>
    <property type="molecule type" value="Genomic_DNA"/>
</dbReference>
<dbReference type="NCBIfam" id="TIGR00229">
    <property type="entry name" value="sensory_box"/>
    <property type="match status" value="1"/>
</dbReference>
<dbReference type="InterPro" id="IPR003661">
    <property type="entry name" value="HisK_dim/P_dom"/>
</dbReference>
<dbReference type="PROSITE" id="PS50109">
    <property type="entry name" value="HIS_KIN"/>
    <property type="match status" value="1"/>
</dbReference>
<feature type="domain" description="Histidine kinase" evidence="10">
    <location>
        <begin position="978"/>
        <end position="1182"/>
    </location>
</feature>
<dbReference type="SMART" id="SM00387">
    <property type="entry name" value="HATPase_c"/>
    <property type="match status" value="1"/>
</dbReference>
<evidence type="ECO:0000259" key="13">
    <source>
        <dbReference type="PROSITE" id="PS50123"/>
    </source>
</evidence>
<dbReference type="InterPro" id="IPR000780">
    <property type="entry name" value="CheR_MeTrfase"/>
</dbReference>
<dbReference type="PROSITE" id="PS50113">
    <property type="entry name" value="PAC"/>
    <property type="match status" value="2"/>
</dbReference>
<dbReference type="Pfam" id="PF03705">
    <property type="entry name" value="CheR_N"/>
    <property type="match status" value="1"/>
</dbReference>
<dbReference type="GO" id="GO:0005524">
    <property type="term" value="F:ATP binding"/>
    <property type="evidence" value="ECO:0007669"/>
    <property type="project" value="UniProtKB-KW"/>
</dbReference>
<dbReference type="Pfam" id="PF00512">
    <property type="entry name" value="HisKA"/>
    <property type="match status" value="1"/>
</dbReference>
<dbReference type="CDD" id="cd00130">
    <property type="entry name" value="PAS"/>
    <property type="match status" value="1"/>
</dbReference>
<dbReference type="AlphaFoldDB" id="A0A437KGA0"/>
<evidence type="ECO:0000256" key="9">
    <source>
        <dbReference type="SAM" id="Coils"/>
    </source>
</evidence>
<evidence type="ECO:0000259" key="11">
    <source>
        <dbReference type="PROSITE" id="PS50113"/>
    </source>
</evidence>
<dbReference type="PANTHER" id="PTHR24422">
    <property type="entry name" value="CHEMOTAXIS PROTEIN METHYLTRANSFERASE"/>
    <property type="match status" value="1"/>
</dbReference>
<dbReference type="Gene3D" id="1.10.287.130">
    <property type="match status" value="1"/>
</dbReference>
<feature type="domain" description="PAC" evidence="11">
    <location>
        <begin position="911"/>
        <end position="965"/>
    </location>
</feature>
<dbReference type="SMART" id="SM00388">
    <property type="entry name" value="HisKA"/>
    <property type="match status" value="1"/>
</dbReference>
<feature type="active site" evidence="8">
    <location>
        <position position="27"/>
    </location>
</feature>
<dbReference type="Proteomes" id="UP000288024">
    <property type="component" value="Unassembled WGS sequence"/>
</dbReference>
<dbReference type="Pfam" id="PF01339">
    <property type="entry name" value="CheB_methylest"/>
    <property type="match status" value="1"/>
</dbReference>
<dbReference type="GO" id="GO:0008984">
    <property type="term" value="F:protein-glutamate methylesterase activity"/>
    <property type="evidence" value="ECO:0007669"/>
    <property type="project" value="InterPro"/>
</dbReference>
<dbReference type="SMART" id="SM00086">
    <property type="entry name" value="PAC"/>
    <property type="match status" value="2"/>
</dbReference>
<dbReference type="InterPro" id="IPR035965">
    <property type="entry name" value="PAS-like_dom_sf"/>
</dbReference>
<gene>
    <name evidence="14" type="ORF">EM808_02095</name>
</gene>
<dbReference type="InterPro" id="IPR003594">
    <property type="entry name" value="HATPase_dom"/>
</dbReference>
<sequence length="1182" mass="135302">MTENISTHSSEQTELMNDFYVVGIGASAGGLEAIEQFFANMPSNTGMVFVIVQHLSSKYKSFMPELLAKKTNMNILRAAKGMQLVPNTIYLNPPNQFLTITEGVFQLEEYEKDKHYNFPIDTFLKSLAQDKKHKAISIIFSGNGTDGTEGVRIIKENGGVVFVQEEDTAKFHNMPKSVIASGVADYIEAPSDIPIIMQTITDPSSLKYSDESLKHIFNILLKRTGINFSFYKKSSVLRRIERRMKVIKEPMLSLDAYRDYLFKFPEEIDLLHKDLLIGVTQFFRDPEAFKEIEKLIPDLVRNKLENGEEEVRVWTVGCSTGQEAYTLAILLDQYMESLDESIDFRIFATDVDKDSIKIASQGLYESELLSEVPTYMKERYFEPAGDKYQVKKSIRKKIVFAPHNISKDSPFVNIDMISCRNMMIYFQPELQQKILSLFHFSLIENGILFLGSSETIGKLSGLFEPIHSKWKIFRNKQSDKWDLKEPAIHSKHKAKEISHSDIHAPATLFDAMPGRKVDLLYQKLVNDFINPCIILNEQNEVVLTSKKANRFLSVPIGETNYSIFKMVPAHLSVIIGTGLKKLKENEEEITYKNILLVIDKEEKYFDLTIRRFLDKDALSIILFQEEEDDNRKGVLSTPIYFDHDSTISERVIDLEQELFYTQQNLQTTIEELETSNEELQSTNEELIASNEELQSTNEELQSVNEELINVNNEYENKITELTDLTNDLDNLLISTNIGTIFLDKGFKIKLFTPEVQKIVNVLDMDIGRPLFHISHNLEYGSLLEDAREVLKTSAKVEREIRSYDGNWYGMRAMPYRTSDNIVDGVVITFTDITEIKTYNQKLTLTSSVIEKSPTSIIITDNEGRINYTNERFKQQIKQDLDCTGLHILDVYEQYLNAEEFRNIWNTIKDGKDWEGNILYRLDDGIERWEYVSFRVIKDSTGKLVNLLRTSEDITENKKSEAMLKKSEMLSAVGQLAAGIAHEIRNPLTSLKGFLQLMMQSNTYNKEYTEVMFSEFNRLELIISEFLVLARPQAVAFKEMQVERILEDVNVLLSTQAILKNIDLQLEYAGNLPTVYCNEKELKQLFINMIKNAMEAMESEGSINISAHMETGGYLLVKVTDQGKGIPKEQLEKMGEPFFTTKEKGTGLGLMISQKIIDNHKGTLTFLSEVGVGTTVEMRFPIS</sequence>
<keyword evidence="7" id="KW-0902">Two-component regulatory system</keyword>
<keyword evidence="9" id="KW-0175">Coiled coil</keyword>
<evidence type="ECO:0000256" key="7">
    <source>
        <dbReference type="ARBA" id="ARBA00023012"/>
    </source>
</evidence>
<dbReference type="InterPro" id="IPR035909">
    <property type="entry name" value="CheB_C"/>
</dbReference>
<dbReference type="InterPro" id="IPR000014">
    <property type="entry name" value="PAS"/>
</dbReference>
<keyword evidence="8" id="KW-0378">Hydrolase</keyword>
<feature type="coiled-coil region" evidence="9">
    <location>
        <begin position="662"/>
        <end position="731"/>
    </location>
</feature>
<reference evidence="14 15" key="1">
    <citation type="submission" date="2019-01" db="EMBL/GenBank/DDBJ databases">
        <title>Bacillus sp. M5HDSG1-1, whole genome shotgun sequence.</title>
        <authorList>
            <person name="Tuo L."/>
        </authorList>
    </citation>
    <scope>NUCLEOTIDE SEQUENCE [LARGE SCALE GENOMIC DNA]</scope>
    <source>
        <strain evidence="14 15">M5HDSG1-1</strain>
    </source>
</reference>
<accession>A0A437KGA0</accession>
<dbReference type="InterPro" id="IPR029063">
    <property type="entry name" value="SAM-dependent_MTases_sf"/>
</dbReference>
<keyword evidence="6" id="KW-0067">ATP-binding</keyword>
<dbReference type="InterPro" id="IPR036890">
    <property type="entry name" value="HATPase_C_sf"/>
</dbReference>
<dbReference type="PRINTS" id="PR00996">
    <property type="entry name" value="CHERMTFRASE"/>
</dbReference>
<dbReference type="InterPro" id="IPR005467">
    <property type="entry name" value="His_kinase_dom"/>
</dbReference>
<evidence type="ECO:0000313" key="14">
    <source>
        <dbReference type="EMBL" id="RVT67292.1"/>
    </source>
</evidence>
<dbReference type="SUPFAM" id="SSF47757">
    <property type="entry name" value="Chemotaxis receptor methyltransferase CheR, N-terminal domain"/>
    <property type="match status" value="1"/>
</dbReference>
<evidence type="ECO:0000256" key="5">
    <source>
        <dbReference type="ARBA" id="ARBA00022777"/>
    </source>
</evidence>
<dbReference type="GO" id="GO:0000155">
    <property type="term" value="F:phosphorelay sensor kinase activity"/>
    <property type="evidence" value="ECO:0007669"/>
    <property type="project" value="InterPro"/>
</dbReference>
<dbReference type="Gene3D" id="3.40.50.180">
    <property type="entry name" value="Methylesterase CheB, C-terminal domain"/>
    <property type="match status" value="1"/>
</dbReference>
<dbReference type="CDD" id="cd16434">
    <property type="entry name" value="CheB-CheR_fusion"/>
    <property type="match status" value="1"/>
</dbReference>
<keyword evidence="5" id="KW-0418">Kinase</keyword>
<dbReference type="InterPro" id="IPR000700">
    <property type="entry name" value="PAS-assoc_C"/>
</dbReference>
<dbReference type="GO" id="GO:0006935">
    <property type="term" value="P:chemotaxis"/>
    <property type="evidence" value="ECO:0007669"/>
    <property type="project" value="UniProtKB-UniRule"/>
</dbReference>
<dbReference type="InterPro" id="IPR000673">
    <property type="entry name" value="Sig_transdc_resp-reg_Me-estase"/>
</dbReference>
<dbReference type="Gene3D" id="3.40.50.150">
    <property type="entry name" value="Vaccinia Virus protein VP39"/>
    <property type="match status" value="1"/>
</dbReference>
<dbReference type="SMART" id="SM00138">
    <property type="entry name" value="MeTrc"/>
    <property type="match status" value="1"/>
</dbReference>
<name>A0A437KGA0_9BACI</name>
<evidence type="ECO:0000256" key="8">
    <source>
        <dbReference type="PROSITE-ProRule" id="PRU00050"/>
    </source>
</evidence>
<dbReference type="RefSeq" id="WP_127735114.1">
    <property type="nucleotide sequence ID" value="NZ_RZTZ01000001.1"/>
</dbReference>
<dbReference type="GO" id="GO:0005737">
    <property type="term" value="C:cytoplasm"/>
    <property type="evidence" value="ECO:0007669"/>
    <property type="project" value="InterPro"/>
</dbReference>
<evidence type="ECO:0000313" key="15">
    <source>
        <dbReference type="Proteomes" id="UP000288024"/>
    </source>
</evidence>
<proteinExistence type="predicted"/>
<keyword evidence="15" id="KW-1185">Reference proteome</keyword>
<dbReference type="InterPro" id="IPR022642">
    <property type="entry name" value="CheR_C"/>
</dbReference>
<dbReference type="EC" id="2.7.13.3" evidence="2"/>
<dbReference type="InterPro" id="IPR050903">
    <property type="entry name" value="Bact_Chemotaxis_MeTrfase"/>
</dbReference>
<keyword evidence="8" id="KW-0145">Chemotaxis</keyword>
<dbReference type="PROSITE" id="PS50122">
    <property type="entry name" value="CHEB"/>
    <property type="match status" value="1"/>
</dbReference>
<dbReference type="GO" id="GO:0008757">
    <property type="term" value="F:S-adenosylmethionine-dependent methyltransferase activity"/>
    <property type="evidence" value="ECO:0007669"/>
    <property type="project" value="InterPro"/>
</dbReference>
<evidence type="ECO:0000259" key="12">
    <source>
        <dbReference type="PROSITE" id="PS50122"/>
    </source>
</evidence>
<keyword evidence="4" id="KW-0547">Nucleotide-binding</keyword>
<evidence type="ECO:0000256" key="4">
    <source>
        <dbReference type="ARBA" id="ARBA00022741"/>
    </source>
</evidence>
<dbReference type="Gene3D" id="3.30.450.20">
    <property type="entry name" value="PAS domain"/>
    <property type="match status" value="2"/>
</dbReference>
<comment type="caution">
    <text evidence="14">The sequence shown here is derived from an EMBL/GenBank/DDBJ whole genome shotgun (WGS) entry which is preliminary data.</text>
</comment>
<evidence type="ECO:0000256" key="1">
    <source>
        <dbReference type="ARBA" id="ARBA00000085"/>
    </source>
</evidence>
<dbReference type="Pfam" id="PF13596">
    <property type="entry name" value="PAS_10"/>
    <property type="match status" value="1"/>
</dbReference>
<dbReference type="PROSITE" id="PS50123">
    <property type="entry name" value="CHER"/>
    <property type="match status" value="1"/>
</dbReference>
<dbReference type="SUPFAM" id="SSF47384">
    <property type="entry name" value="Homodimeric domain of signal transducing histidine kinase"/>
    <property type="match status" value="1"/>
</dbReference>
<feature type="domain" description="CheB-type methylesterase" evidence="12">
    <location>
        <begin position="15"/>
        <end position="204"/>
    </location>
</feature>
<dbReference type="Pfam" id="PF13426">
    <property type="entry name" value="PAS_9"/>
    <property type="match status" value="1"/>
</dbReference>
<protein>
    <recommendedName>
        <fullName evidence="2">histidine kinase</fullName>
        <ecNumber evidence="2">2.7.13.3</ecNumber>
    </recommendedName>
</protein>
<dbReference type="Pfam" id="PF01739">
    <property type="entry name" value="CheR"/>
    <property type="match status" value="1"/>
</dbReference>
<dbReference type="SUPFAM" id="SSF52738">
    <property type="entry name" value="Methylesterase CheB, C-terminal domain"/>
    <property type="match status" value="1"/>
</dbReference>
<evidence type="ECO:0000256" key="3">
    <source>
        <dbReference type="ARBA" id="ARBA00022679"/>
    </source>
</evidence>